<dbReference type="PANTHER" id="PTHR24083">
    <property type="entry name" value="NUCLEAR HORMONE RECEPTOR"/>
    <property type="match status" value="1"/>
</dbReference>
<dbReference type="SUPFAM" id="SSF48508">
    <property type="entry name" value="Nuclear receptor ligand-binding domain"/>
    <property type="match status" value="1"/>
</dbReference>
<dbReference type="CDD" id="cd06960">
    <property type="entry name" value="NR_DBD_HNF4A"/>
    <property type="match status" value="1"/>
</dbReference>
<comment type="subcellular location">
    <subcellularLocation>
        <location evidence="1 11">Nucleus</location>
    </subcellularLocation>
</comment>
<evidence type="ECO:0000256" key="11">
    <source>
        <dbReference type="RuleBase" id="RU004334"/>
    </source>
</evidence>
<evidence type="ECO:0000256" key="6">
    <source>
        <dbReference type="ARBA" id="ARBA00023015"/>
    </source>
</evidence>
<dbReference type="InterPro" id="IPR050274">
    <property type="entry name" value="Nuclear_hormone_rcpt_NR2"/>
</dbReference>
<keyword evidence="5 11" id="KW-0862">Zinc</keyword>
<reference evidence="14" key="2">
    <citation type="submission" date="2022-06" db="UniProtKB">
        <authorList>
            <consortium name="EnsemblMetazoa"/>
        </authorList>
    </citation>
    <scope>IDENTIFICATION</scope>
    <source>
        <strain evidence="14">PS312</strain>
    </source>
</reference>
<keyword evidence="4 11" id="KW-0863">Zinc-finger</keyword>
<dbReference type="AlphaFoldDB" id="A0A8R1V3G6"/>
<dbReference type="GO" id="GO:0006357">
    <property type="term" value="P:regulation of transcription by RNA polymerase II"/>
    <property type="evidence" value="ECO:0000318"/>
    <property type="project" value="GO_Central"/>
</dbReference>
<dbReference type="PROSITE" id="PS51843">
    <property type="entry name" value="NR_LBD"/>
    <property type="match status" value="1"/>
</dbReference>
<comment type="similarity">
    <text evidence="2 11">Belongs to the nuclear hormone receptor family.</text>
</comment>
<dbReference type="Gene3D" id="3.30.50.10">
    <property type="entry name" value="Erythroid Transcription Factor GATA-1, subunit A"/>
    <property type="match status" value="1"/>
</dbReference>
<feature type="domain" description="Nuclear receptor" evidence="12">
    <location>
        <begin position="68"/>
        <end position="144"/>
    </location>
</feature>
<dbReference type="InterPro" id="IPR013088">
    <property type="entry name" value="Znf_NHR/GATA"/>
</dbReference>
<dbReference type="PRINTS" id="PR00398">
    <property type="entry name" value="STRDHORMONER"/>
</dbReference>
<dbReference type="GO" id="GO:0030154">
    <property type="term" value="P:cell differentiation"/>
    <property type="evidence" value="ECO:0000318"/>
    <property type="project" value="GO_Central"/>
</dbReference>
<reference evidence="15" key="1">
    <citation type="journal article" date="2008" name="Nat. Genet.">
        <title>The Pristionchus pacificus genome provides a unique perspective on nematode lifestyle and parasitism.</title>
        <authorList>
            <person name="Dieterich C."/>
            <person name="Clifton S.W."/>
            <person name="Schuster L.N."/>
            <person name="Chinwalla A."/>
            <person name="Delehaunty K."/>
            <person name="Dinkelacker I."/>
            <person name="Fulton L."/>
            <person name="Fulton R."/>
            <person name="Godfrey J."/>
            <person name="Minx P."/>
            <person name="Mitreva M."/>
            <person name="Roeseler W."/>
            <person name="Tian H."/>
            <person name="Witte H."/>
            <person name="Yang S.P."/>
            <person name="Wilson R.K."/>
            <person name="Sommer R.J."/>
        </authorList>
    </citation>
    <scope>NUCLEOTIDE SEQUENCE [LARGE SCALE GENOMIC DNA]</scope>
    <source>
        <strain evidence="15">PS312</strain>
    </source>
</reference>
<keyword evidence="8 11" id="KW-0804">Transcription</keyword>
<keyword evidence="9 11" id="KW-0675">Receptor</keyword>
<dbReference type="EnsemblMetazoa" id="PPA47009.1">
    <property type="protein sequence ID" value="PPA47009.1"/>
    <property type="gene ID" value="WBGene00304862"/>
</dbReference>
<evidence type="ECO:0000256" key="10">
    <source>
        <dbReference type="ARBA" id="ARBA00023242"/>
    </source>
</evidence>
<dbReference type="PROSITE" id="PS51030">
    <property type="entry name" value="NUCLEAR_REC_DBD_2"/>
    <property type="match status" value="1"/>
</dbReference>
<keyword evidence="10 11" id="KW-0539">Nucleus</keyword>
<dbReference type="InterPro" id="IPR001723">
    <property type="entry name" value="Nuclear_hrmn_rcpt"/>
</dbReference>
<dbReference type="Pfam" id="PF00105">
    <property type="entry name" value="zf-C4"/>
    <property type="match status" value="1"/>
</dbReference>
<evidence type="ECO:0000256" key="2">
    <source>
        <dbReference type="ARBA" id="ARBA00005993"/>
    </source>
</evidence>
<dbReference type="SUPFAM" id="SSF57716">
    <property type="entry name" value="Glucocorticoid receptor-like (DNA-binding domain)"/>
    <property type="match status" value="1"/>
</dbReference>
<keyword evidence="7 11" id="KW-0238">DNA-binding</keyword>
<evidence type="ECO:0000313" key="15">
    <source>
        <dbReference type="Proteomes" id="UP000005239"/>
    </source>
</evidence>
<evidence type="ECO:0000256" key="7">
    <source>
        <dbReference type="ARBA" id="ARBA00023125"/>
    </source>
</evidence>
<keyword evidence="3 11" id="KW-0479">Metal-binding</keyword>
<dbReference type="InterPro" id="IPR001628">
    <property type="entry name" value="Znf_hrmn_rcpt"/>
</dbReference>
<protein>
    <recommendedName>
        <fullName evidence="16">Nuclear receptor</fullName>
    </recommendedName>
</protein>
<evidence type="ECO:0000256" key="1">
    <source>
        <dbReference type="ARBA" id="ARBA00004123"/>
    </source>
</evidence>
<evidence type="ECO:0000256" key="9">
    <source>
        <dbReference type="ARBA" id="ARBA00023170"/>
    </source>
</evidence>
<dbReference type="Gene3D" id="1.10.565.10">
    <property type="entry name" value="Retinoid X Receptor"/>
    <property type="match status" value="1"/>
</dbReference>
<dbReference type="Proteomes" id="UP000005239">
    <property type="component" value="Unassembled WGS sequence"/>
</dbReference>
<evidence type="ECO:0000256" key="5">
    <source>
        <dbReference type="ARBA" id="ARBA00022833"/>
    </source>
</evidence>
<evidence type="ECO:0000256" key="8">
    <source>
        <dbReference type="ARBA" id="ARBA00023163"/>
    </source>
</evidence>
<evidence type="ECO:0000256" key="4">
    <source>
        <dbReference type="ARBA" id="ARBA00022771"/>
    </source>
</evidence>
<evidence type="ECO:0000259" key="12">
    <source>
        <dbReference type="PROSITE" id="PS51030"/>
    </source>
</evidence>
<gene>
    <name evidence="14" type="primary">WBGene00304862</name>
</gene>
<evidence type="ECO:0000313" key="14">
    <source>
        <dbReference type="EnsemblMetazoa" id="PPA47009.1"/>
    </source>
</evidence>
<dbReference type="SMART" id="SM00399">
    <property type="entry name" value="ZnF_C4"/>
    <property type="match status" value="1"/>
</dbReference>
<dbReference type="GO" id="GO:0004879">
    <property type="term" value="F:nuclear receptor activity"/>
    <property type="evidence" value="ECO:0000318"/>
    <property type="project" value="GO_Central"/>
</dbReference>
<dbReference type="GO" id="GO:0005634">
    <property type="term" value="C:nucleus"/>
    <property type="evidence" value="ECO:0007669"/>
    <property type="project" value="UniProtKB-SubCell"/>
</dbReference>
<sequence length="461" mass="52916">MSQPWPSLYPTVPELIAANACEREDCVVKQYLNRPCNPFAETPKRPRLEWSELTNACRGQPIQKGVCPEICSVCGKKAIGYNYNVPSCNGCKSFFRRTVQHNRRFVCEQPEKCKNVDIGKRLRCRSCRFARCIAVGMNVRAVGITKAMKAFEERPSESREASPMDIAIIPAPQPIETMIDRLIEDMLYLETSHQKLRRSQYNPSFPPPQSVEWCLLGPSRMGIDFGEMPVPNPPHRSPMPFVPMEERLRCRIGFHFPCGMSLPPTFKYWITVDLAYTIEWLKTLSFFPTLRECEKFLLARNVTQAVAYLTAAFDSYERTHSDVTIYPDGTMLTQGQHLKESTVEHNKWFGIISRLKAIGMDKREYVLLKAIMACDPYDDGFCAQTREMLRKYREKYAISLMSYVMASRGPDKGPYAYSQMLSLINWQKAAIAKVKNTYFLLSALKIFTSSHTQFLDEVNSF</sequence>
<dbReference type="PRINTS" id="PR00047">
    <property type="entry name" value="STROIDFINGER"/>
</dbReference>
<dbReference type="SMART" id="SM00430">
    <property type="entry name" value="HOLI"/>
    <property type="match status" value="1"/>
</dbReference>
<dbReference type="FunFam" id="3.30.50.10:FF:000030">
    <property type="entry name" value="Nuclear Hormone Receptor family"/>
    <property type="match status" value="1"/>
</dbReference>
<evidence type="ECO:0000256" key="3">
    <source>
        <dbReference type="ARBA" id="ARBA00022723"/>
    </source>
</evidence>
<name>A0A8R1V3G6_PRIPA</name>
<proteinExistence type="inferred from homology"/>
<dbReference type="InterPro" id="IPR049636">
    <property type="entry name" value="HNF4-like_DBD"/>
</dbReference>
<keyword evidence="6 11" id="KW-0805">Transcription regulation</keyword>
<keyword evidence="15" id="KW-1185">Reference proteome</keyword>
<dbReference type="PROSITE" id="PS00031">
    <property type="entry name" value="NUCLEAR_REC_DBD_1"/>
    <property type="match status" value="1"/>
</dbReference>
<organism evidence="14 15">
    <name type="scientific">Pristionchus pacificus</name>
    <name type="common">Parasitic nematode worm</name>
    <dbReference type="NCBI Taxonomy" id="54126"/>
    <lineage>
        <taxon>Eukaryota</taxon>
        <taxon>Metazoa</taxon>
        <taxon>Ecdysozoa</taxon>
        <taxon>Nematoda</taxon>
        <taxon>Chromadorea</taxon>
        <taxon>Rhabditida</taxon>
        <taxon>Rhabditina</taxon>
        <taxon>Diplogasteromorpha</taxon>
        <taxon>Diplogasteroidea</taxon>
        <taxon>Neodiplogasteridae</taxon>
        <taxon>Pristionchus</taxon>
    </lineage>
</organism>
<feature type="domain" description="NR LBD" evidence="13">
    <location>
        <begin position="178"/>
        <end position="461"/>
    </location>
</feature>
<accession>A0A8R1V3G6</accession>
<evidence type="ECO:0008006" key="16">
    <source>
        <dbReference type="Google" id="ProtNLM"/>
    </source>
</evidence>
<dbReference type="GO" id="GO:0008270">
    <property type="term" value="F:zinc ion binding"/>
    <property type="evidence" value="ECO:0007669"/>
    <property type="project" value="UniProtKB-KW"/>
</dbReference>
<dbReference type="InterPro" id="IPR035500">
    <property type="entry name" value="NHR-like_dom_sf"/>
</dbReference>
<dbReference type="InterPro" id="IPR000536">
    <property type="entry name" value="Nucl_hrmn_rcpt_lig-bd"/>
</dbReference>
<dbReference type="Pfam" id="PF00104">
    <property type="entry name" value="Hormone_recep"/>
    <property type="match status" value="1"/>
</dbReference>
<evidence type="ECO:0000259" key="13">
    <source>
        <dbReference type="PROSITE" id="PS51843"/>
    </source>
</evidence>
<dbReference type="GO" id="GO:0000978">
    <property type="term" value="F:RNA polymerase II cis-regulatory region sequence-specific DNA binding"/>
    <property type="evidence" value="ECO:0000318"/>
    <property type="project" value="GO_Central"/>
</dbReference>